<dbReference type="STRING" id="2018661.A0A2A2JG05"/>
<protein>
    <recommendedName>
        <fullName evidence="6">BED-type domain-containing protein</fullName>
    </recommendedName>
</protein>
<evidence type="ECO:0000259" key="6">
    <source>
        <dbReference type="PROSITE" id="PS50808"/>
    </source>
</evidence>
<dbReference type="Pfam" id="PF02892">
    <property type="entry name" value="zf-BED"/>
    <property type="match status" value="1"/>
</dbReference>
<dbReference type="SUPFAM" id="SSF57667">
    <property type="entry name" value="beta-beta-alpha zinc fingers"/>
    <property type="match status" value="1"/>
</dbReference>
<keyword evidence="8" id="KW-1185">Reference proteome</keyword>
<feature type="region of interest" description="Disordered" evidence="5">
    <location>
        <begin position="218"/>
        <end position="270"/>
    </location>
</feature>
<organism evidence="7 8">
    <name type="scientific">Diploscapter pachys</name>
    <dbReference type="NCBI Taxonomy" id="2018661"/>
    <lineage>
        <taxon>Eukaryota</taxon>
        <taxon>Metazoa</taxon>
        <taxon>Ecdysozoa</taxon>
        <taxon>Nematoda</taxon>
        <taxon>Chromadorea</taxon>
        <taxon>Rhabditida</taxon>
        <taxon>Rhabditina</taxon>
        <taxon>Rhabditomorpha</taxon>
        <taxon>Rhabditoidea</taxon>
        <taxon>Rhabditidae</taxon>
        <taxon>Diploscapter</taxon>
    </lineage>
</organism>
<feature type="compositionally biased region" description="Polar residues" evidence="5">
    <location>
        <begin position="255"/>
        <end position="270"/>
    </location>
</feature>
<reference evidence="7 8" key="1">
    <citation type="journal article" date="2017" name="Curr. Biol.">
        <title>Genome architecture and evolution of a unichromosomal asexual nematode.</title>
        <authorList>
            <person name="Fradin H."/>
            <person name="Zegar C."/>
            <person name="Gutwein M."/>
            <person name="Lucas J."/>
            <person name="Kovtun M."/>
            <person name="Corcoran D."/>
            <person name="Baugh L.R."/>
            <person name="Kiontke K."/>
            <person name="Gunsalus K."/>
            <person name="Fitch D.H."/>
            <person name="Piano F."/>
        </authorList>
    </citation>
    <scope>NUCLEOTIDE SEQUENCE [LARGE SCALE GENOMIC DNA]</scope>
    <source>
        <strain evidence="7">PF1309</strain>
    </source>
</reference>
<dbReference type="Proteomes" id="UP000218231">
    <property type="component" value="Unassembled WGS sequence"/>
</dbReference>
<comment type="caution">
    <text evidence="7">The sequence shown here is derived from an EMBL/GenBank/DDBJ whole genome shotgun (WGS) entry which is preliminary data.</text>
</comment>
<accession>A0A2A2JG05</accession>
<dbReference type="OrthoDB" id="5812526at2759"/>
<dbReference type="GO" id="GO:0008270">
    <property type="term" value="F:zinc ion binding"/>
    <property type="evidence" value="ECO:0007669"/>
    <property type="project" value="UniProtKB-KW"/>
</dbReference>
<sequence length="407" mass="44327">MSDEVAHELFTASSSIKAETTTADDCDATGIDVFSLLSNGAFDMSNDDDKNKLKKPFRNSKKSSEIWDHYKLLSENQNVECIYCWKILKRSDSSTKSMWGHMNAYHQEILSNKMCRKRKRVAVGNISMNENGVEKSIASQEASSTPTQPYVKRVRAGGSVNQSNGSSQRKSFSPANTSDNTFSLALQQMNSMAGVNNSLSFLDNIQKTTEIINIPVGFGTSLGEDDEQPENGEAGSSSVSASDERAASGSPMAEENQTAGSGGSPSVTSTNQLSAFMNMAANPLMWNAMLSSANSSSGNNSSSSGCPFTLNDGSCITILMKMAIDLDLTMSYHKRRSDIELCFESNRTAEKSGGRGKIVCLSDLGREIRVTERVNGTATDAEMWTKTDFNQFHWAIRGKCQKLLVKQ</sequence>
<evidence type="ECO:0000313" key="8">
    <source>
        <dbReference type="Proteomes" id="UP000218231"/>
    </source>
</evidence>
<feature type="region of interest" description="Disordered" evidence="5">
    <location>
        <begin position="156"/>
        <end position="176"/>
    </location>
</feature>
<evidence type="ECO:0000313" key="7">
    <source>
        <dbReference type="EMBL" id="PAV60595.1"/>
    </source>
</evidence>
<dbReference type="InterPro" id="IPR036236">
    <property type="entry name" value="Znf_C2H2_sf"/>
</dbReference>
<feature type="domain" description="BED-type" evidence="6">
    <location>
        <begin position="61"/>
        <end position="113"/>
    </location>
</feature>
<keyword evidence="1" id="KW-0479">Metal-binding</keyword>
<gene>
    <name evidence="7" type="ORF">WR25_17988</name>
</gene>
<feature type="compositionally biased region" description="Low complexity" evidence="5">
    <location>
        <begin position="157"/>
        <end position="168"/>
    </location>
</feature>
<dbReference type="SMART" id="SM00614">
    <property type="entry name" value="ZnF_BED"/>
    <property type="match status" value="1"/>
</dbReference>
<name>A0A2A2JG05_9BILA</name>
<evidence type="ECO:0000256" key="4">
    <source>
        <dbReference type="PROSITE-ProRule" id="PRU00027"/>
    </source>
</evidence>
<evidence type="ECO:0000256" key="3">
    <source>
        <dbReference type="ARBA" id="ARBA00022833"/>
    </source>
</evidence>
<dbReference type="EMBL" id="LIAE01010459">
    <property type="protein sequence ID" value="PAV60595.1"/>
    <property type="molecule type" value="Genomic_DNA"/>
</dbReference>
<keyword evidence="2 4" id="KW-0863">Zinc-finger</keyword>
<evidence type="ECO:0000256" key="2">
    <source>
        <dbReference type="ARBA" id="ARBA00022771"/>
    </source>
</evidence>
<evidence type="ECO:0000256" key="5">
    <source>
        <dbReference type="SAM" id="MobiDB-lite"/>
    </source>
</evidence>
<proteinExistence type="predicted"/>
<dbReference type="PROSITE" id="PS50808">
    <property type="entry name" value="ZF_BED"/>
    <property type="match status" value="1"/>
</dbReference>
<dbReference type="InterPro" id="IPR003656">
    <property type="entry name" value="Znf_BED"/>
</dbReference>
<dbReference type="GO" id="GO:0003677">
    <property type="term" value="F:DNA binding"/>
    <property type="evidence" value="ECO:0007669"/>
    <property type="project" value="InterPro"/>
</dbReference>
<keyword evidence="3" id="KW-0862">Zinc</keyword>
<dbReference type="AlphaFoldDB" id="A0A2A2JG05"/>
<evidence type="ECO:0000256" key="1">
    <source>
        <dbReference type="ARBA" id="ARBA00022723"/>
    </source>
</evidence>